<proteinExistence type="inferred from homology"/>
<feature type="chain" id="PRO_5035446532" description="Acid phosphatase" evidence="6">
    <location>
        <begin position="17"/>
        <end position="421"/>
    </location>
</feature>
<dbReference type="InterPro" id="IPR005519">
    <property type="entry name" value="Acid_phosphat_B-like"/>
</dbReference>
<keyword evidence="8" id="KW-1185">Reference proteome</keyword>
<keyword evidence="4" id="KW-0539">Nucleus</keyword>
<dbReference type="AlphaFoldDB" id="A0A8K0HDJ3"/>
<protein>
    <recommendedName>
        <fullName evidence="9">Acid phosphatase</fullName>
    </recommendedName>
</protein>
<evidence type="ECO:0008006" key="9">
    <source>
        <dbReference type="Google" id="ProtNLM"/>
    </source>
</evidence>
<evidence type="ECO:0000256" key="1">
    <source>
        <dbReference type="ARBA" id="ARBA00004123"/>
    </source>
</evidence>
<dbReference type="Gene3D" id="3.40.50.1000">
    <property type="entry name" value="HAD superfamily/HAD-like"/>
    <property type="match status" value="1"/>
</dbReference>
<sequence>MAMSPFLLNFFGAILAASTQQGSGLAIAAKQIHPLRPQSGSGGVHVPGVSCLSWRLGVETNNVIAWKTVPEECEGYVGNYMLGSQFRKDSKLVTNEALLYAKSLNVSNDGKDLWIFDIDETSLSNLPYYAHHGLGVEPYNATLFNVWVFKGKAPALPESLKLYNGLLRLGIKVAFITGRTQDQTQITASNLQNAGFRSWEKLILNKWHLEDVDADVVAAAMLYKSHSILFRQFDVILPDIKGVTKEENLIPRMRKLQGFWKASPYYLEENTSKKSQNTEIERYSDRTKPKTTITRDSLWQILELNKFPLELTTGAKGVIRKKVRWNPDAGLEFLDEFEKKEQLHAQREKVAKEGENEDEEDEEEVEGEEEDFSDDDYNQNIDFDDDEDDFNMDDDGAASFVGISTIGFEMGKVLPRQYFLS</sequence>
<name>A0A8K0HDJ3_9ROSA</name>
<evidence type="ECO:0000256" key="2">
    <source>
        <dbReference type="ARBA" id="ARBA00008352"/>
    </source>
</evidence>
<evidence type="ECO:0000256" key="4">
    <source>
        <dbReference type="ARBA" id="ARBA00023242"/>
    </source>
</evidence>
<evidence type="ECO:0000256" key="5">
    <source>
        <dbReference type="SAM" id="MobiDB-lite"/>
    </source>
</evidence>
<feature type="compositionally biased region" description="Basic and acidic residues" evidence="5">
    <location>
        <begin position="345"/>
        <end position="354"/>
    </location>
</feature>
<feature type="compositionally biased region" description="Acidic residues" evidence="5">
    <location>
        <begin position="355"/>
        <end position="395"/>
    </location>
</feature>
<dbReference type="Pfam" id="PF11705">
    <property type="entry name" value="RNA_pol_3_Rpc31"/>
    <property type="match status" value="1"/>
</dbReference>
<gene>
    <name evidence="7" type="ORF">FNV43_RR06766</name>
</gene>
<keyword evidence="3 6" id="KW-0732">Signal</keyword>
<comment type="similarity">
    <text evidence="2">Belongs to the eukaryotic RPC7 RNA polymerase subunit family.</text>
</comment>
<feature type="region of interest" description="Disordered" evidence="5">
    <location>
        <begin position="345"/>
        <end position="395"/>
    </location>
</feature>
<evidence type="ECO:0000256" key="6">
    <source>
        <dbReference type="SAM" id="SignalP"/>
    </source>
</evidence>
<comment type="subcellular location">
    <subcellularLocation>
        <location evidence="1">Nucleus</location>
    </subcellularLocation>
</comment>
<dbReference type="SUPFAM" id="SSF56784">
    <property type="entry name" value="HAD-like"/>
    <property type="match status" value="1"/>
</dbReference>
<dbReference type="InterPro" id="IPR024661">
    <property type="entry name" value="RNA_pol_III_Rpc31"/>
</dbReference>
<accession>A0A8K0HDJ3</accession>
<dbReference type="GO" id="GO:0005634">
    <property type="term" value="C:nucleus"/>
    <property type="evidence" value="ECO:0007669"/>
    <property type="project" value="UniProtKB-SubCell"/>
</dbReference>
<organism evidence="7 8">
    <name type="scientific">Rhamnella rubrinervis</name>
    <dbReference type="NCBI Taxonomy" id="2594499"/>
    <lineage>
        <taxon>Eukaryota</taxon>
        <taxon>Viridiplantae</taxon>
        <taxon>Streptophyta</taxon>
        <taxon>Embryophyta</taxon>
        <taxon>Tracheophyta</taxon>
        <taxon>Spermatophyta</taxon>
        <taxon>Magnoliopsida</taxon>
        <taxon>eudicotyledons</taxon>
        <taxon>Gunneridae</taxon>
        <taxon>Pentapetalae</taxon>
        <taxon>rosids</taxon>
        <taxon>fabids</taxon>
        <taxon>Rosales</taxon>
        <taxon>Rhamnaceae</taxon>
        <taxon>rhamnoid group</taxon>
        <taxon>Rhamneae</taxon>
        <taxon>Rhamnella</taxon>
    </lineage>
</organism>
<feature type="signal peptide" evidence="6">
    <location>
        <begin position="1"/>
        <end position="16"/>
    </location>
</feature>
<evidence type="ECO:0000313" key="8">
    <source>
        <dbReference type="Proteomes" id="UP000796880"/>
    </source>
</evidence>
<evidence type="ECO:0000313" key="7">
    <source>
        <dbReference type="EMBL" id="KAF3450677.1"/>
    </source>
</evidence>
<dbReference type="PANTHER" id="PTHR31284:SF19">
    <property type="entry name" value="VEGETATIVE STORAGE PROTEIN 1-RELATED"/>
    <property type="match status" value="1"/>
</dbReference>
<reference evidence="7" key="1">
    <citation type="submission" date="2020-03" db="EMBL/GenBank/DDBJ databases">
        <title>A high-quality chromosome-level genome assembly of a woody plant with both climbing and erect habits, Rhamnella rubrinervis.</title>
        <authorList>
            <person name="Lu Z."/>
            <person name="Yang Y."/>
            <person name="Zhu X."/>
            <person name="Sun Y."/>
        </authorList>
    </citation>
    <scope>NUCLEOTIDE SEQUENCE</scope>
    <source>
        <strain evidence="7">BYM</strain>
        <tissue evidence="7">Leaf</tissue>
    </source>
</reference>
<dbReference type="GO" id="GO:0006383">
    <property type="term" value="P:transcription by RNA polymerase III"/>
    <property type="evidence" value="ECO:0007669"/>
    <property type="project" value="InterPro"/>
</dbReference>
<dbReference type="OrthoDB" id="59415at2759"/>
<dbReference type="Pfam" id="PF03767">
    <property type="entry name" value="Acid_phosphat_B"/>
    <property type="match status" value="1"/>
</dbReference>
<dbReference type="PANTHER" id="PTHR31284">
    <property type="entry name" value="ACID PHOSPHATASE-LIKE PROTEIN"/>
    <property type="match status" value="1"/>
</dbReference>
<comment type="caution">
    <text evidence="7">The sequence shown here is derived from an EMBL/GenBank/DDBJ whole genome shotgun (WGS) entry which is preliminary data.</text>
</comment>
<dbReference type="EMBL" id="VOIH02000003">
    <property type="protein sequence ID" value="KAF3450677.1"/>
    <property type="molecule type" value="Genomic_DNA"/>
</dbReference>
<dbReference type="Proteomes" id="UP000796880">
    <property type="component" value="Unassembled WGS sequence"/>
</dbReference>
<evidence type="ECO:0000256" key="3">
    <source>
        <dbReference type="ARBA" id="ARBA00022729"/>
    </source>
</evidence>
<dbReference type="InterPro" id="IPR036412">
    <property type="entry name" value="HAD-like_sf"/>
</dbReference>
<dbReference type="InterPro" id="IPR023214">
    <property type="entry name" value="HAD_sf"/>
</dbReference>